<comment type="caution">
    <text evidence="1">The sequence shown here is derived from an EMBL/GenBank/DDBJ whole genome shotgun (WGS) entry which is preliminary data.</text>
</comment>
<proteinExistence type="predicted"/>
<dbReference type="Proteomes" id="UP000248066">
    <property type="component" value="Unassembled WGS sequence"/>
</dbReference>
<name>A0A2W0H9V6_9BACI</name>
<protein>
    <submittedName>
        <fullName evidence="1">Uncharacterized protein</fullName>
    </submittedName>
</protein>
<dbReference type="AlphaFoldDB" id="A0A2W0H9V6"/>
<keyword evidence="2" id="KW-1185">Reference proteome</keyword>
<evidence type="ECO:0000313" key="2">
    <source>
        <dbReference type="Proteomes" id="UP000248066"/>
    </source>
</evidence>
<organism evidence="1 2">
    <name type="scientific">Alteribacter lacisalsi</name>
    <dbReference type="NCBI Taxonomy" id="2045244"/>
    <lineage>
        <taxon>Bacteria</taxon>
        <taxon>Bacillati</taxon>
        <taxon>Bacillota</taxon>
        <taxon>Bacilli</taxon>
        <taxon>Bacillales</taxon>
        <taxon>Bacillaceae</taxon>
        <taxon>Alteribacter</taxon>
    </lineage>
</organism>
<dbReference type="RefSeq" id="WP_110518696.1">
    <property type="nucleotide sequence ID" value="NZ_PDOF01000001.1"/>
</dbReference>
<dbReference type="OrthoDB" id="2867385at2"/>
<gene>
    <name evidence="1" type="ORF">CR205_08645</name>
</gene>
<evidence type="ECO:0000313" key="1">
    <source>
        <dbReference type="EMBL" id="PYZ98633.1"/>
    </source>
</evidence>
<accession>A0A2W0H9V6</accession>
<sequence length="207" mass="23985">MRVNHLTERVSSWKKHSTFIVGRKHQTAIYNQSDSPLRYKEGQTGEIRWKWIHLPMKSQNRTINKLVVSNEGTEETTVRLNIRYEMIARGAEVVYYSPSQESLIVHDRNCYALFGGMTSQETMCKYSTTLLDEAGRHETEHAAMQPIVQFSHGWGLEYHMVLQPDESGYFYEWEMKHEDLLWLEDAHAQYLGLLSSGAGTARSIVNE</sequence>
<dbReference type="EMBL" id="PDOF01000001">
    <property type="protein sequence ID" value="PYZ98633.1"/>
    <property type="molecule type" value="Genomic_DNA"/>
</dbReference>
<reference evidence="1 2" key="1">
    <citation type="submission" date="2017-10" db="EMBL/GenBank/DDBJ databases">
        <title>Bacillus sp. nov., a halophilic bacterium isolated from a Yangshapao Lake.</title>
        <authorList>
            <person name="Wang H."/>
        </authorList>
    </citation>
    <scope>NUCLEOTIDE SEQUENCE [LARGE SCALE GENOMIC DNA]</scope>
    <source>
        <strain evidence="1 2">YSP-3</strain>
    </source>
</reference>